<evidence type="ECO:0000313" key="3">
    <source>
        <dbReference type="EMBL" id="GGX38340.1"/>
    </source>
</evidence>
<keyword evidence="1" id="KW-0175">Coiled coil</keyword>
<dbReference type="EMBL" id="BMXR01000001">
    <property type="protein sequence ID" value="GGX38340.1"/>
    <property type="molecule type" value="Genomic_DNA"/>
</dbReference>
<reference evidence="3" key="1">
    <citation type="journal article" date="2014" name="Int. J. Syst. Evol. Microbiol.">
        <title>Complete genome sequence of Corynebacterium casei LMG S-19264T (=DSM 44701T), isolated from a smear-ripened cheese.</title>
        <authorList>
            <consortium name="US DOE Joint Genome Institute (JGI-PGF)"/>
            <person name="Walter F."/>
            <person name="Albersmeier A."/>
            <person name="Kalinowski J."/>
            <person name="Ruckert C."/>
        </authorList>
    </citation>
    <scope>NUCLEOTIDE SEQUENCE</scope>
    <source>
        <strain evidence="3">KCTC 22169</strain>
    </source>
</reference>
<proteinExistence type="predicted"/>
<comment type="caution">
    <text evidence="3">The sequence shown here is derived from an EMBL/GenBank/DDBJ whole genome shotgun (WGS) entry which is preliminary data.</text>
</comment>
<reference evidence="3" key="2">
    <citation type="submission" date="2020-09" db="EMBL/GenBank/DDBJ databases">
        <authorList>
            <person name="Sun Q."/>
            <person name="Kim S."/>
        </authorList>
    </citation>
    <scope>NUCLEOTIDE SEQUENCE</scope>
    <source>
        <strain evidence="3">KCTC 22169</strain>
    </source>
</reference>
<feature type="coiled-coil region" evidence="1">
    <location>
        <begin position="205"/>
        <end position="258"/>
    </location>
</feature>
<feature type="transmembrane region" description="Helical" evidence="2">
    <location>
        <begin position="6"/>
        <end position="27"/>
    </location>
</feature>
<organism evidence="3 4">
    <name type="scientific">Saccharospirillum salsuginis</name>
    <dbReference type="NCBI Taxonomy" id="418750"/>
    <lineage>
        <taxon>Bacteria</taxon>
        <taxon>Pseudomonadati</taxon>
        <taxon>Pseudomonadota</taxon>
        <taxon>Gammaproteobacteria</taxon>
        <taxon>Oceanospirillales</taxon>
        <taxon>Saccharospirillaceae</taxon>
        <taxon>Saccharospirillum</taxon>
    </lineage>
</organism>
<name>A0A918JZV7_9GAMM</name>
<gene>
    <name evidence="3" type="ORF">GCM10007392_00620</name>
</gene>
<keyword evidence="4" id="KW-1185">Reference proteome</keyword>
<dbReference type="AlphaFoldDB" id="A0A918JZV7"/>
<accession>A0A918JZV7</accession>
<evidence type="ECO:0000256" key="1">
    <source>
        <dbReference type="SAM" id="Coils"/>
    </source>
</evidence>
<evidence type="ECO:0000313" key="4">
    <source>
        <dbReference type="Proteomes" id="UP000626148"/>
    </source>
</evidence>
<dbReference type="Proteomes" id="UP000626148">
    <property type="component" value="Unassembled WGS sequence"/>
</dbReference>
<sequence>MGASTTTVIAILAVGLISLMVVGMLIMQTRHRNLAVTRDKLLKLNNQYRKLNNVLRNLPTSYLSPEMRDFLYQALLFNLKSQMELNPDQRKYLDSDYKQLERERAQVRKHPPKPEPPSQINAEETNLHRQTLKSFYAYIKRNYEAGHLNKTNAEKMLMQVELKLVETALEYFKFRARNALKRHYYKEARVAYQKAIDTIGASRHSEQFKQEEIQLRNQLNKTVEEWRNYREQQSAGQAEKLAEEMEDLIEDQESWKKKNVYD</sequence>
<keyword evidence="2" id="KW-0472">Membrane</keyword>
<keyword evidence="2" id="KW-1133">Transmembrane helix</keyword>
<keyword evidence="2" id="KW-0812">Transmembrane</keyword>
<protein>
    <submittedName>
        <fullName evidence="3">Uncharacterized protein</fullName>
    </submittedName>
</protein>
<evidence type="ECO:0000256" key="2">
    <source>
        <dbReference type="SAM" id="Phobius"/>
    </source>
</evidence>